<dbReference type="EMBL" id="ATLK01000001">
    <property type="protein sequence ID" value="KFF31038.1"/>
    <property type="molecule type" value="Genomic_DNA"/>
</dbReference>
<dbReference type="InterPro" id="IPR049730">
    <property type="entry name" value="SNF2/RAD54-like_C"/>
</dbReference>
<dbReference type="InterPro" id="IPR038718">
    <property type="entry name" value="SNF2-like_sf"/>
</dbReference>
<dbReference type="SUPFAM" id="SSF52540">
    <property type="entry name" value="P-loop containing nucleoside triphosphate hydrolases"/>
    <property type="match status" value="2"/>
</dbReference>
<evidence type="ECO:0000259" key="6">
    <source>
        <dbReference type="PROSITE" id="PS51194"/>
    </source>
</evidence>
<feature type="region of interest" description="Disordered" evidence="3">
    <location>
        <begin position="505"/>
        <end position="534"/>
    </location>
</feature>
<dbReference type="InterPro" id="IPR014001">
    <property type="entry name" value="Helicase_ATP-bd"/>
</dbReference>
<dbReference type="SMART" id="SM00487">
    <property type="entry name" value="DEXDc"/>
    <property type="match status" value="1"/>
</dbReference>
<dbReference type="GO" id="GO:0016787">
    <property type="term" value="F:hydrolase activity"/>
    <property type="evidence" value="ECO:0007669"/>
    <property type="project" value="UniProtKB-KW"/>
</dbReference>
<dbReference type="PROSITE" id="PS51194">
    <property type="entry name" value="HELICASE_CTER"/>
    <property type="match status" value="1"/>
</dbReference>
<keyword evidence="7" id="KW-0547">Nucleotide-binding</keyword>
<dbReference type="eggNOG" id="COG0553">
    <property type="taxonomic scope" value="Bacteria"/>
</dbReference>
<dbReference type="Pfam" id="PF04434">
    <property type="entry name" value="SWIM"/>
    <property type="match status" value="1"/>
</dbReference>
<dbReference type="GO" id="GO:0008270">
    <property type="term" value="F:zinc ion binding"/>
    <property type="evidence" value="ECO:0007669"/>
    <property type="project" value="UniProtKB-KW"/>
</dbReference>
<sequence>MSDWHASVYGSRTGGSGGFGINPRDYNESWTYDDDFGDDGGVTFGANQDFSPRKRRQRHVVPERVLQQSAAGGYFRAREVISSGRMGDMQVASTPDGNTRLECRVRGASYDMEDYDVEATIDEAKGSIVSSGCNCPAYGRYNHICKHVVALITVYDENPELFKPTDAFVRSPKRRRRYTSKNLRKLMSLQTARLQDQAKSRQLNLLKEVNSRSAGNKTPAGKQELLLPAGSVGIRPQLERDEGGNWLFRAHITVTERHVSYVVKNLRALCEAVETQDFASYGQKLAFIHTPETFDERSRQLISIIARAVRIRDSVSGGYMPMRQARSESGEMRLSEDEVADILDLYVQADATFDYVPQGMSFVSSIPLSVYDGDPDLRLSIQSADEAKQDDLAPGFAGGAVPHGPTSEDASRDGYVIKHDITVDYFVVGRTSSFVFVHEKGGTEPVRQYPQAGSKILVYRCSSSLSERKDLLSVLCGPDEGEGLYLESDDVSEFCETVLPVLQVDDPQESDGSGSPVGSSHDDSLQVSGVADGSRHGLSVRMPVELLKMRRVPCQIETFLDRDDGGITCDIQAKYGETRFHVFLGIGPNEPLRRDKDAERLAVEAARHYFPAPDGIFARIPESDDDAIYRLLKEGLPVLRSIGSVYCTPSFDGLTLTKRPVLRVGLNVKSDLITISPIADEIDPSEVPALLRSYHKRRRFHRLSDGTFVDISQVDVSKLDEIGADLGVKPEDLAGGEVSVPAYAAYYLDSQADEADESDEFKSYLAGMKEVDPHAYEVPASLSSTLRAYQEEGFRWLNAACDKGFGGILADEMGLGKTIQMLAFLLSRKDEARMCGPSLIVCPASLVYNWEAECAKFAPELSVAVMAGPKDERRRVLRSVAETEGNCDGDAALDGGKGVRAADCDRKTSALSHAQAPDLLITSYDLLRRDLADYRKCRFYCEVLDEAQYIKNHATKSAQAVRAVDSAHRFALTGTPIENRLSELWSIFDFLMPGMLGSYKRFRERFEMPILSGDDLVRRKLQVFVGPFILRRLKSQVLKDLPDKIDNAITVRLEGEQRKLYAALEQQLRSAVNRQDDVEFNTGKILILAQITRLRQACCDPRLLFDNVGSNVVDKQVRAWGAPARTVDDAAGEALEAEKRSDASISEALSHPRTVSSAKLDAIEELVSNCQDAGKKMLIFSQFTSFLDLIAERLRKNAVAYYTITGATAKKRRIELVDKFNGDETPVFLISLKAGNTGLNLTGASVVVHADPWWNAAAQNQATDRAHRIGQTKNVNVYQIVAKDTIEERILNLQNAKSDLARMFVDSAGTQSSSGMAGLSKDDLLALLG</sequence>
<keyword evidence="1 7" id="KW-0378">Hydrolase</keyword>
<dbReference type="Pfam" id="PF00176">
    <property type="entry name" value="SNF2-rel_dom"/>
    <property type="match status" value="1"/>
</dbReference>
<dbReference type="InterPro" id="IPR027417">
    <property type="entry name" value="P-loop_NTPase"/>
</dbReference>
<dbReference type="STRING" id="1341695.BBOMB_0368"/>
<dbReference type="SMART" id="SM00490">
    <property type="entry name" value="HELICc"/>
    <property type="match status" value="1"/>
</dbReference>
<dbReference type="Proteomes" id="UP000028730">
    <property type="component" value="Unassembled WGS sequence"/>
</dbReference>
<comment type="caution">
    <text evidence="7">The sequence shown here is derived from an EMBL/GenBank/DDBJ whole genome shotgun (WGS) entry which is preliminary data.</text>
</comment>
<reference evidence="7 8" key="1">
    <citation type="journal article" date="2014" name="Appl. Environ. Microbiol.">
        <title>Genomic encyclopedia of type strains of the genus Bifidobacterium.</title>
        <authorList>
            <person name="Milani C."/>
            <person name="Lugli G.A."/>
            <person name="Duranti S."/>
            <person name="Turroni F."/>
            <person name="Bottacini F."/>
            <person name="Mangifesta M."/>
            <person name="Sanchez B."/>
            <person name="Viappiani A."/>
            <person name="Mancabelli L."/>
            <person name="Taminiau B."/>
            <person name="Delcenserie V."/>
            <person name="Barrangou R."/>
            <person name="Margolles A."/>
            <person name="van Sinderen D."/>
            <person name="Ventura M."/>
        </authorList>
    </citation>
    <scope>NUCLEOTIDE SEQUENCE [LARGE SCALE GENOMIC DNA]</scope>
    <source>
        <strain evidence="7 8">DSM 19703</strain>
    </source>
</reference>
<evidence type="ECO:0000259" key="4">
    <source>
        <dbReference type="PROSITE" id="PS50966"/>
    </source>
</evidence>
<dbReference type="PROSITE" id="PS51192">
    <property type="entry name" value="HELICASE_ATP_BIND_1"/>
    <property type="match status" value="1"/>
</dbReference>
<dbReference type="InterPro" id="IPR001650">
    <property type="entry name" value="Helicase_C-like"/>
</dbReference>
<dbReference type="Gene3D" id="3.40.50.300">
    <property type="entry name" value="P-loop containing nucleotide triphosphate hydrolases"/>
    <property type="match status" value="1"/>
</dbReference>
<dbReference type="Pfam" id="PF00271">
    <property type="entry name" value="Helicase_C"/>
    <property type="match status" value="1"/>
</dbReference>
<dbReference type="GO" id="GO:0005524">
    <property type="term" value="F:ATP binding"/>
    <property type="evidence" value="ECO:0007669"/>
    <property type="project" value="InterPro"/>
</dbReference>
<evidence type="ECO:0000313" key="8">
    <source>
        <dbReference type="Proteomes" id="UP000028730"/>
    </source>
</evidence>
<accession>A0A080N272</accession>
<dbReference type="CDD" id="cd18793">
    <property type="entry name" value="SF2_C_SNF"/>
    <property type="match status" value="1"/>
</dbReference>
<feature type="domain" description="Helicase ATP-binding" evidence="5">
    <location>
        <begin position="798"/>
        <end position="994"/>
    </location>
</feature>
<keyword evidence="2" id="KW-0479">Metal-binding</keyword>
<name>A0A080N272_9BIFI</name>
<dbReference type="RefSeq" id="WP_044086554.1">
    <property type="nucleotide sequence ID" value="NZ_ATLK01000001.1"/>
</dbReference>
<dbReference type="Pfam" id="PF08455">
    <property type="entry name" value="SNF2_assoc"/>
    <property type="match status" value="1"/>
</dbReference>
<keyword evidence="7" id="KW-0067">ATP-binding</keyword>
<dbReference type="InterPro" id="IPR007527">
    <property type="entry name" value="Znf_SWIM"/>
</dbReference>
<dbReference type="GO" id="GO:0003678">
    <property type="term" value="F:DNA helicase activity"/>
    <property type="evidence" value="ECO:0007669"/>
    <property type="project" value="UniProtKB-EC"/>
</dbReference>
<evidence type="ECO:0000313" key="7">
    <source>
        <dbReference type="EMBL" id="KFF31038.1"/>
    </source>
</evidence>
<evidence type="ECO:0000256" key="3">
    <source>
        <dbReference type="SAM" id="MobiDB-lite"/>
    </source>
</evidence>
<dbReference type="InterPro" id="IPR000330">
    <property type="entry name" value="SNF2_N"/>
</dbReference>
<evidence type="ECO:0000256" key="1">
    <source>
        <dbReference type="ARBA" id="ARBA00022801"/>
    </source>
</evidence>
<dbReference type="eggNOG" id="COG4715">
    <property type="taxonomic scope" value="Bacteria"/>
</dbReference>
<dbReference type="Gene3D" id="3.40.50.10810">
    <property type="entry name" value="Tandem AAA-ATPase domain"/>
    <property type="match status" value="1"/>
</dbReference>
<dbReference type="PANTHER" id="PTHR10799">
    <property type="entry name" value="SNF2/RAD54 HELICASE FAMILY"/>
    <property type="match status" value="1"/>
</dbReference>
<dbReference type="InterPro" id="IPR013663">
    <property type="entry name" value="Helicase_SWF/SNF/SWI_bac"/>
</dbReference>
<keyword evidence="8" id="KW-1185">Reference proteome</keyword>
<feature type="domain" description="SWIM-type" evidence="4">
    <location>
        <begin position="115"/>
        <end position="156"/>
    </location>
</feature>
<evidence type="ECO:0000259" key="5">
    <source>
        <dbReference type="PROSITE" id="PS51192"/>
    </source>
</evidence>
<dbReference type="EC" id="3.6.4.12" evidence="7"/>
<keyword evidence="2" id="KW-0862">Zinc</keyword>
<protein>
    <submittedName>
        <fullName evidence="7">Helicase, SNF2 family</fullName>
        <ecNumber evidence="7">3.6.4.12</ecNumber>
    </submittedName>
</protein>
<dbReference type="PROSITE" id="PS50966">
    <property type="entry name" value="ZF_SWIM"/>
    <property type="match status" value="1"/>
</dbReference>
<keyword evidence="7" id="KW-0347">Helicase</keyword>
<organism evidence="7 8">
    <name type="scientific">Bifidobacterium bombi DSM 19703</name>
    <dbReference type="NCBI Taxonomy" id="1341695"/>
    <lineage>
        <taxon>Bacteria</taxon>
        <taxon>Bacillati</taxon>
        <taxon>Actinomycetota</taxon>
        <taxon>Actinomycetes</taxon>
        <taxon>Bifidobacteriales</taxon>
        <taxon>Bifidobacteriaceae</taxon>
        <taxon>Bifidobacterium</taxon>
    </lineage>
</organism>
<keyword evidence="2" id="KW-0863">Zinc-finger</keyword>
<dbReference type="CDD" id="cd18012">
    <property type="entry name" value="DEXQc_arch_SWI2_SNF2"/>
    <property type="match status" value="1"/>
</dbReference>
<feature type="domain" description="Helicase C-terminal" evidence="6">
    <location>
        <begin position="1162"/>
        <end position="1316"/>
    </location>
</feature>
<gene>
    <name evidence="7" type="ORF">BBOMB_0368</name>
</gene>
<evidence type="ECO:0000256" key="2">
    <source>
        <dbReference type="PROSITE-ProRule" id="PRU00325"/>
    </source>
</evidence>
<proteinExistence type="predicted"/>
<dbReference type="OrthoDB" id="9760715at2"/>